<reference evidence="2" key="3">
    <citation type="submission" date="2021-05" db="UniProtKB">
        <authorList>
            <consortium name="EnsemblPlants"/>
        </authorList>
    </citation>
    <scope>IDENTIFICATION</scope>
    <source>
        <strain evidence="2">cv. B73</strain>
    </source>
</reference>
<dbReference type="Gramene" id="Zm00001eb215160_T001">
    <property type="protein sequence ID" value="Zm00001eb215160_P001"/>
    <property type="gene ID" value="Zm00001eb215160"/>
</dbReference>
<accession>A0A804P859</accession>
<reference evidence="2" key="2">
    <citation type="submission" date="2019-07" db="EMBL/GenBank/DDBJ databases">
        <authorList>
            <person name="Seetharam A."/>
            <person name="Woodhouse M."/>
            <person name="Cannon E."/>
        </authorList>
    </citation>
    <scope>NUCLEOTIDE SEQUENCE [LARGE SCALE GENOMIC DNA]</scope>
    <source>
        <strain evidence="2">cv. B73</strain>
    </source>
</reference>
<organism evidence="2 3">
    <name type="scientific">Zea mays</name>
    <name type="common">Maize</name>
    <dbReference type="NCBI Taxonomy" id="4577"/>
    <lineage>
        <taxon>Eukaryota</taxon>
        <taxon>Viridiplantae</taxon>
        <taxon>Streptophyta</taxon>
        <taxon>Embryophyta</taxon>
        <taxon>Tracheophyta</taxon>
        <taxon>Spermatophyta</taxon>
        <taxon>Magnoliopsida</taxon>
        <taxon>Liliopsida</taxon>
        <taxon>Poales</taxon>
        <taxon>Poaceae</taxon>
        <taxon>PACMAD clade</taxon>
        <taxon>Panicoideae</taxon>
        <taxon>Andropogonodae</taxon>
        <taxon>Andropogoneae</taxon>
        <taxon>Tripsacinae</taxon>
        <taxon>Zea</taxon>
    </lineage>
</organism>
<name>A0A804P859_MAIZE</name>
<reference evidence="3" key="1">
    <citation type="journal article" date="2009" name="Science">
        <title>The B73 maize genome: complexity, diversity, and dynamics.</title>
        <authorList>
            <person name="Schnable P.S."/>
            <person name="Ware D."/>
            <person name="Fulton R.S."/>
            <person name="Stein J.C."/>
            <person name="Wei F."/>
            <person name="Pasternak S."/>
            <person name="Liang C."/>
            <person name="Zhang J."/>
            <person name="Fulton L."/>
            <person name="Graves T.A."/>
            <person name="Minx P."/>
            <person name="Reily A.D."/>
            <person name="Courtney L."/>
            <person name="Kruchowski S.S."/>
            <person name="Tomlinson C."/>
            <person name="Strong C."/>
            <person name="Delehaunty K."/>
            <person name="Fronick C."/>
            <person name="Courtney B."/>
            <person name="Rock S.M."/>
            <person name="Belter E."/>
            <person name="Du F."/>
            <person name="Kim K."/>
            <person name="Abbott R.M."/>
            <person name="Cotton M."/>
            <person name="Levy A."/>
            <person name="Marchetto P."/>
            <person name="Ochoa K."/>
            <person name="Jackson S.M."/>
            <person name="Gillam B."/>
            <person name="Chen W."/>
            <person name="Yan L."/>
            <person name="Higginbotham J."/>
            <person name="Cardenas M."/>
            <person name="Waligorski J."/>
            <person name="Applebaum E."/>
            <person name="Phelps L."/>
            <person name="Falcone J."/>
            <person name="Kanchi K."/>
            <person name="Thane T."/>
            <person name="Scimone A."/>
            <person name="Thane N."/>
            <person name="Henke J."/>
            <person name="Wang T."/>
            <person name="Ruppert J."/>
            <person name="Shah N."/>
            <person name="Rotter K."/>
            <person name="Hodges J."/>
            <person name="Ingenthron E."/>
            <person name="Cordes M."/>
            <person name="Kohlberg S."/>
            <person name="Sgro J."/>
            <person name="Delgado B."/>
            <person name="Mead K."/>
            <person name="Chinwalla A."/>
            <person name="Leonard S."/>
            <person name="Crouse K."/>
            <person name="Collura K."/>
            <person name="Kudrna D."/>
            <person name="Currie J."/>
            <person name="He R."/>
            <person name="Angelova A."/>
            <person name="Rajasekar S."/>
            <person name="Mueller T."/>
            <person name="Lomeli R."/>
            <person name="Scara G."/>
            <person name="Ko A."/>
            <person name="Delaney K."/>
            <person name="Wissotski M."/>
            <person name="Lopez G."/>
            <person name="Campos D."/>
            <person name="Braidotti M."/>
            <person name="Ashley E."/>
            <person name="Golser W."/>
            <person name="Kim H."/>
            <person name="Lee S."/>
            <person name="Lin J."/>
            <person name="Dujmic Z."/>
            <person name="Kim W."/>
            <person name="Talag J."/>
            <person name="Zuccolo A."/>
            <person name="Fan C."/>
            <person name="Sebastian A."/>
            <person name="Kramer M."/>
            <person name="Spiegel L."/>
            <person name="Nascimento L."/>
            <person name="Zutavern T."/>
            <person name="Miller B."/>
            <person name="Ambroise C."/>
            <person name="Muller S."/>
            <person name="Spooner W."/>
            <person name="Narechania A."/>
            <person name="Ren L."/>
            <person name="Wei S."/>
            <person name="Kumari S."/>
            <person name="Faga B."/>
            <person name="Levy M.J."/>
            <person name="McMahan L."/>
            <person name="Van Buren P."/>
            <person name="Vaughn M.W."/>
            <person name="Ying K."/>
            <person name="Yeh C.-T."/>
            <person name="Emrich S.J."/>
            <person name="Jia Y."/>
            <person name="Kalyanaraman A."/>
            <person name="Hsia A.-P."/>
            <person name="Barbazuk W.B."/>
            <person name="Baucom R.S."/>
            <person name="Brutnell T.P."/>
            <person name="Carpita N.C."/>
            <person name="Chaparro C."/>
            <person name="Chia J.-M."/>
            <person name="Deragon J.-M."/>
            <person name="Estill J.C."/>
            <person name="Fu Y."/>
            <person name="Jeddeloh J.A."/>
            <person name="Han Y."/>
            <person name="Lee H."/>
            <person name="Li P."/>
            <person name="Lisch D.R."/>
            <person name="Liu S."/>
            <person name="Liu Z."/>
            <person name="Nagel D.H."/>
            <person name="McCann M.C."/>
            <person name="SanMiguel P."/>
            <person name="Myers A.M."/>
            <person name="Nettleton D."/>
            <person name="Nguyen J."/>
            <person name="Penning B.W."/>
            <person name="Ponnala L."/>
            <person name="Schneider K.L."/>
            <person name="Schwartz D.C."/>
            <person name="Sharma A."/>
            <person name="Soderlund C."/>
            <person name="Springer N.M."/>
            <person name="Sun Q."/>
            <person name="Wang H."/>
            <person name="Waterman M."/>
            <person name="Westerman R."/>
            <person name="Wolfgruber T.K."/>
            <person name="Yang L."/>
            <person name="Yu Y."/>
            <person name="Zhang L."/>
            <person name="Zhou S."/>
            <person name="Zhu Q."/>
            <person name="Bennetzen J.L."/>
            <person name="Dawe R.K."/>
            <person name="Jiang J."/>
            <person name="Jiang N."/>
            <person name="Presting G.G."/>
            <person name="Wessler S.R."/>
            <person name="Aluru S."/>
            <person name="Martienssen R.A."/>
            <person name="Clifton S.W."/>
            <person name="McCombie W.R."/>
            <person name="Wing R.A."/>
            <person name="Wilson R.K."/>
        </authorList>
    </citation>
    <scope>NUCLEOTIDE SEQUENCE [LARGE SCALE GENOMIC DNA]</scope>
    <source>
        <strain evidence="3">cv. B73</strain>
    </source>
</reference>
<dbReference type="EnsemblPlants" id="Zm00001eb215160_T001">
    <property type="protein sequence ID" value="Zm00001eb215160_P001"/>
    <property type="gene ID" value="Zm00001eb215160"/>
</dbReference>
<proteinExistence type="predicted"/>
<sequence>KSPAERARHARGKRLPPHAGQPPRGPHPLGSSWAAAEQQLLPPPLPPPDPWDARVRLRRSLGLRKTRRGEAYLRTIHGRAAVLVASLLRNRTAAAAELR</sequence>
<keyword evidence="3" id="KW-1185">Reference proteome</keyword>
<evidence type="ECO:0000256" key="1">
    <source>
        <dbReference type="SAM" id="MobiDB-lite"/>
    </source>
</evidence>
<protein>
    <submittedName>
        <fullName evidence="2">Uncharacterized protein</fullName>
    </submittedName>
</protein>
<dbReference type="AlphaFoldDB" id="A0A804P859"/>
<evidence type="ECO:0000313" key="3">
    <source>
        <dbReference type="Proteomes" id="UP000007305"/>
    </source>
</evidence>
<dbReference type="Proteomes" id="UP000007305">
    <property type="component" value="Chromosome 5"/>
</dbReference>
<dbReference type="InParanoid" id="A0A804P859"/>
<feature type="region of interest" description="Disordered" evidence="1">
    <location>
        <begin position="1"/>
        <end position="52"/>
    </location>
</feature>
<feature type="compositionally biased region" description="Pro residues" evidence="1">
    <location>
        <begin position="41"/>
        <end position="50"/>
    </location>
</feature>
<evidence type="ECO:0000313" key="2">
    <source>
        <dbReference type="EnsemblPlants" id="Zm00001eb215160_P001"/>
    </source>
</evidence>